<sequence>MNTSQLSKELEAFLEYISVTRALNKKSISAYMGDLSSIEAEIEAPLINIDSNKLLDLLSKYTNKRTLNRKLSSVNAFFDFCYSNKFSLEKTKLKSAKIPKLLPKFLTYEQLMAGIKLCDTSTWIGLRDAALLYFLYASGVRISECLSVKKEDIDGEWLLVRHAKGDKERLVPIAKVALDALNKYLNEMPYEKDYLWCNYKGDKLSRISAFKITQKYLNVSPHVLRHSYATSLITGGADLRVVQELLGHASLTTTQIYTHVQKQHLSETIDVCHPFSKTKY</sequence>
<dbReference type="InterPro" id="IPR013762">
    <property type="entry name" value="Integrase-like_cat_sf"/>
</dbReference>
<dbReference type="InterPro" id="IPR004107">
    <property type="entry name" value="Integrase_SAM-like_N"/>
</dbReference>
<name>A0A5P8P1G0_9BACT</name>
<dbReference type="InterPro" id="IPR050090">
    <property type="entry name" value="Tyrosine_recombinase_XerCD"/>
</dbReference>
<dbReference type="GO" id="GO:0007059">
    <property type="term" value="P:chromosome segregation"/>
    <property type="evidence" value="ECO:0007669"/>
    <property type="project" value="UniProtKB-KW"/>
</dbReference>
<dbReference type="SUPFAM" id="SSF47823">
    <property type="entry name" value="lambda integrase-like, N-terminal domain"/>
    <property type="match status" value="1"/>
</dbReference>
<dbReference type="Pfam" id="PF00589">
    <property type="entry name" value="Phage_integrase"/>
    <property type="match status" value="1"/>
</dbReference>
<dbReference type="InterPro" id="IPR002104">
    <property type="entry name" value="Integrase_catalytic"/>
</dbReference>
<evidence type="ECO:0000256" key="2">
    <source>
        <dbReference type="ARBA" id="ARBA00022908"/>
    </source>
</evidence>
<dbReference type="PANTHER" id="PTHR30349:SF81">
    <property type="entry name" value="TYROSINE RECOMBINASE XERC"/>
    <property type="match status" value="1"/>
</dbReference>
<dbReference type="GO" id="GO:0006310">
    <property type="term" value="P:DNA recombination"/>
    <property type="evidence" value="ECO:0007669"/>
    <property type="project" value="UniProtKB-KW"/>
</dbReference>
<dbReference type="GO" id="GO:0003677">
    <property type="term" value="F:DNA binding"/>
    <property type="evidence" value="ECO:0007669"/>
    <property type="project" value="UniProtKB-UniRule"/>
</dbReference>
<evidence type="ECO:0000259" key="7">
    <source>
        <dbReference type="PROSITE" id="PS51900"/>
    </source>
</evidence>
<keyword evidence="9" id="KW-1185">Reference proteome</keyword>
<organism evidence="8 9">
    <name type="scientific">Sulfurimonas lithotrophica</name>
    <dbReference type="NCBI Taxonomy" id="2590022"/>
    <lineage>
        <taxon>Bacteria</taxon>
        <taxon>Pseudomonadati</taxon>
        <taxon>Campylobacterota</taxon>
        <taxon>Epsilonproteobacteria</taxon>
        <taxon>Campylobacterales</taxon>
        <taxon>Sulfurimonadaceae</taxon>
        <taxon>Sulfurimonas</taxon>
    </lineage>
</organism>
<dbReference type="PROSITE" id="PS51900">
    <property type="entry name" value="CB"/>
    <property type="match status" value="1"/>
</dbReference>
<dbReference type="InterPro" id="IPR011010">
    <property type="entry name" value="DNA_brk_join_enz"/>
</dbReference>
<dbReference type="OrthoDB" id="9801717at2"/>
<dbReference type="SUPFAM" id="SSF56349">
    <property type="entry name" value="DNA breaking-rejoining enzymes"/>
    <property type="match status" value="1"/>
</dbReference>
<dbReference type="PANTHER" id="PTHR30349">
    <property type="entry name" value="PHAGE INTEGRASE-RELATED"/>
    <property type="match status" value="1"/>
</dbReference>
<dbReference type="EMBL" id="CP043617">
    <property type="protein sequence ID" value="QFR49451.1"/>
    <property type="molecule type" value="Genomic_DNA"/>
</dbReference>
<evidence type="ECO:0000259" key="6">
    <source>
        <dbReference type="PROSITE" id="PS51898"/>
    </source>
</evidence>
<evidence type="ECO:0000313" key="9">
    <source>
        <dbReference type="Proteomes" id="UP000326944"/>
    </source>
</evidence>
<dbReference type="Gene3D" id="1.10.150.130">
    <property type="match status" value="1"/>
</dbReference>
<dbReference type="Proteomes" id="UP000326944">
    <property type="component" value="Chromosome"/>
</dbReference>
<reference evidence="8 9" key="1">
    <citation type="submission" date="2019-09" db="EMBL/GenBank/DDBJ databases">
        <title>Sulfurimonas gotlandica sp. nov., a chemoautotrophic and psychrotolerant epsilonproteobacterium isolated from a pelagic redoxcline, and an emended description of the genus Sulfurimonas.</title>
        <authorList>
            <person name="Wang S."/>
            <person name="Jiang L."/>
            <person name="Shao S."/>
        </authorList>
    </citation>
    <scope>NUCLEOTIDE SEQUENCE [LARGE SCALE GENOMIC DNA]</scope>
    <source>
        <strain evidence="8 9">GYSZ_1</strain>
    </source>
</reference>
<dbReference type="InterPro" id="IPR010998">
    <property type="entry name" value="Integrase_recombinase_N"/>
</dbReference>
<keyword evidence="1" id="KW-0159">Chromosome partition</keyword>
<evidence type="ECO:0000256" key="4">
    <source>
        <dbReference type="ARBA" id="ARBA00023172"/>
    </source>
</evidence>
<dbReference type="Gene3D" id="1.10.443.10">
    <property type="entry name" value="Intergrase catalytic core"/>
    <property type="match status" value="1"/>
</dbReference>
<dbReference type="GO" id="GO:0015074">
    <property type="term" value="P:DNA integration"/>
    <property type="evidence" value="ECO:0007669"/>
    <property type="project" value="UniProtKB-KW"/>
</dbReference>
<feature type="domain" description="Core-binding (CB)" evidence="7">
    <location>
        <begin position="4"/>
        <end position="82"/>
    </location>
</feature>
<gene>
    <name evidence="8" type="ORF">FJR48_06800</name>
</gene>
<accession>A0A5P8P1G0</accession>
<proteinExistence type="predicted"/>
<dbReference type="AlphaFoldDB" id="A0A5P8P1G0"/>
<dbReference type="InterPro" id="IPR044068">
    <property type="entry name" value="CB"/>
</dbReference>
<dbReference type="KEGG" id="sulg:FJR48_06800"/>
<dbReference type="Pfam" id="PF02899">
    <property type="entry name" value="Phage_int_SAM_1"/>
    <property type="match status" value="1"/>
</dbReference>
<keyword evidence="2" id="KW-0229">DNA integration</keyword>
<evidence type="ECO:0000256" key="5">
    <source>
        <dbReference type="PROSITE-ProRule" id="PRU01248"/>
    </source>
</evidence>
<evidence type="ECO:0000256" key="3">
    <source>
        <dbReference type="ARBA" id="ARBA00023125"/>
    </source>
</evidence>
<protein>
    <submittedName>
        <fullName evidence="8">Tyrosine-type recombinase/integrase</fullName>
    </submittedName>
</protein>
<dbReference type="RefSeq" id="WP_152307394.1">
    <property type="nucleotide sequence ID" value="NZ_CP043617.1"/>
</dbReference>
<evidence type="ECO:0000256" key="1">
    <source>
        <dbReference type="ARBA" id="ARBA00022829"/>
    </source>
</evidence>
<feature type="domain" description="Tyr recombinase" evidence="6">
    <location>
        <begin position="101"/>
        <end position="270"/>
    </location>
</feature>
<keyword evidence="4" id="KW-0233">DNA recombination</keyword>
<keyword evidence="3 5" id="KW-0238">DNA-binding</keyword>
<evidence type="ECO:0000313" key="8">
    <source>
        <dbReference type="EMBL" id="QFR49451.1"/>
    </source>
</evidence>
<dbReference type="PROSITE" id="PS51898">
    <property type="entry name" value="TYR_RECOMBINASE"/>
    <property type="match status" value="1"/>
</dbReference>